<keyword evidence="1" id="KW-0472">Membrane</keyword>
<evidence type="ECO:0008006" key="4">
    <source>
        <dbReference type="Google" id="ProtNLM"/>
    </source>
</evidence>
<name>A0A1H1X2W4_9MICO</name>
<dbReference type="Proteomes" id="UP000181956">
    <property type="component" value="Chromosome I"/>
</dbReference>
<dbReference type="EMBL" id="LT629742">
    <property type="protein sequence ID" value="SDT03532.1"/>
    <property type="molecule type" value="Genomic_DNA"/>
</dbReference>
<sequence length="147" mass="16013">MKGRTAALLMAALLALYIVLIGWRAVQFVMTGEPIAVGIGIALIVLPLVGAWALGRELLFGVRSQRLVGVLEAEGALPEEVLPTRASGRPLRDAADEDFGRFQAEVEAAPEDWRAWFRLGLAYDASGDRRRARKAIIHAISLERSAH</sequence>
<dbReference type="Gene3D" id="1.25.40.10">
    <property type="entry name" value="Tetratricopeptide repeat domain"/>
    <property type="match status" value="1"/>
</dbReference>
<reference evidence="3" key="1">
    <citation type="submission" date="2016-10" db="EMBL/GenBank/DDBJ databases">
        <authorList>
            <person name="Varghese N."/>
            <person name="Submissions S."/>
        </authorList>
    </citation>
    <scope>NUCLEOTIDE SEQUENCE [LARGE SCALE GENOMIC DNA]</scope>
    <source>
        <strain evidence="3">DSM 21772</strain>
    </source>
</reference>
<organism evidence="2 3">
    <name type="scientific">Microterricola viridarii</name>
    <dbReference type="NCBI Taxonomy" id="412690"/>
    <lineage>
        <taxon>Bacteria</taxon>
        <taxon>Bacillati</taxon>
        <taxon>Actinomycetota</taxon>
        <taxon>Actinomycetes</taxon>
        <taxon>Micrococcales</taxon>
        <taxon>Microbacteriaceae</taxon>
        <taxon>Microterricola</taxon>
    </lineage>
</organism>
<keyword evidence="1" id="KW-0812">Transmembrane</keyword>
<dbReference type="AlphaFoldDB" id="A0A1H1X2W4"/>
<gene>
    <name evidence="2" type="ORF">SAMN04489834_2685</name>
</gene>
<dbReference type="InterPro" id="IPR011990">
    <property type="entry name" value="TPR-like_helical_dom_sf"/>
</dbReference>
<accession>A0A1H1X2W4</accession>
<dbReference type="STRING" id="412690.SAMN04489834_2685"/>
<evidence type="ECO:0000256" key="1">
    <source>
        <dbReference type="SAM" id="Phobius"/>
    </source>
</evidence>
<keyword evidence="1" id="KW-1133">Transmembrane helix</keyword>
<dbReference type="SUPFAM" id="SSF48452">
    <property type="entry name" value="TPR-like"/>
    <property type="match status" value="1"/>
</dbReference>
<evidence type="ECO:0000313" key="3">
    <source>
        <dbReference type="Proteomes" id="UP000181956"/>
    </source>
</evidence>
<proteinExistence type="predicted"/>
<keyword evidence="3" id="KW-1185">Reference proteome</keyword>
<dbReference type="RefSeq" id="WP_407937552.1">
    <property type="nucleotide sequence ID" value="NZ_LT629742.1"/>
</dbReference>
<protein>
    <recommendedName>
        <fullName evidence="4">Tetratricopeptide repeat-containing protein</fullName>
    </recommendedName>
</protein>
<evidence type="ECO:0000313" key="2">
    <source>
        <dbReference type="EMBL" id="SDT03532.1"/>
    </source>
</evidence>
<feature type="transmembrane region" description="Helical" evidence="1">
    <location>
        <begin position="34"/>
        <end position="54"/>
    </location>
</feature>